<sequence length="264" mass="31130">MSFVLVRNRQLLVPGFSLHTKSELFQWRRIKQYKRAQEQSTEIISGLRQRLLDSGQIRRKLQNELWHSIDENTSLSEQISELRKQLSDLRSGKVSDNLKANNVELKIKQSSPSLTARIQKARLAFTNLRHLWHRRDIRLLTKRRVYCTAVRSVLLYGSETWPVKVEDIRRLLVFDHRYLRNIARISWDHRVSNAVVKKRVLGKDGKSIDKVVKTHQLRWLGHVLRMPNHRLPRRAMSNGVGVGWKKARGGQTKTWHKSMKWTEP</sequence>
<reference evidence="2 3" key="1">
    <citation type="submission" date="2018-11" db="EMBL/GenBank/DDBJ databases">
        <authorList>
            <consortium name="Pathogen Informatics"/>
        </authorList>
    </citation>
    <scope>NUCLEOTIDE SEQUENCE [LARGE SCALE GENOMIC DNA]</scope>
    <source>
        <strain>Denwood</strain>
        <strain evidence="3">Zambia</strain>
    </source>
</reference>
<dbReference type="EMBL" id="UZAL01028604">
    <property type="protein sequence ID" value="VDP42352.1"/>
    <property type="molecule type" value="Genomic_DNA"/>
</dbReference>
<evidence type="ECO:0000256" key="1">
    <source>
        <dbReference type="SAM" id="MobiDB-lite"/>
    </source>
</evidence>
<dbReference type="PANTHER" id="PTHR47027">
    <property type="entry name" value="REVERSE TRANSCRIPTASE DOMAIN-CONTAINING PROTEIN"/>
    <property type="match status" value="1"/>
</dbReference>
<dbReference type="AlphaFoldDB" id="A0A183P0U9"/>
<dbReference type="PANTHER" id="PTHR47027:SF25">
    <property type="entry name" value="REVERSE TRANSCRIPTASE DOMAIN-CONTAINING PROTEIN"/>
    <property type="match status" value="1"/>
</dbReference>
<accession>A0A183P0U9</accession>
<name>A0A183P0U9_9TREM</name>
<dbReference type="Proteomes" id="UP000269396">
    <property type="component" value="Unassembled WGS sequence"/>
</dbReference>
<gene>
    <name evidence="2" type="ORF">SMTD_LOCUS7985</name>
</gene>
<feature type="region of interest" description="Disordered" evidence="1">
    <location>
        <begin position="242"/>
        <end position="264"/>
    </location>
</feature>
<proteinExistence type="predicted"/>
<evidence type="ECO:0000313" key="2">
    <source>
        <dbReference type="EMBL" id="VDP42352.1"/>
    </source>
</evidence>
<keyword evidence="3" id="KW-1185">Reference proteome</keyword>
<organism evidence="2 3">
    <name type="scientific">Schistosoma mattheei</name>
    <dbReference type="NCBI Taxonomy" id="31246"/>
    <lineage>
        <taxon>Eukaryota</taxon>
        <taxon>Metazoa</taxon>
        <taxon>Spiralia</taxon>
        <taxon>Lophotrochozoa</taxon>
        <taxon>Platyhelminthes</taxon>
        <taxon>Trematoda</taxon>
        <taxon>Digenea</taxon>
        <taxon>Strigeidida</taxon>
        <taxon>Schistosomatoidea</taxon>
        <taxon>Schistosomatidae</taxon>
        <taxon>Schistosoma</taxon>
    </lineage>
</organism>
<feature type="compositionally biased region" description="Basic residues" evidence="1">
    <location>
        <begin position="254"/>
        <end position="264"/>
    </location>
</feature>
<evidence type="ECO:0000313" key="3">
    <source>
        <dbReference type="Proteomes" id="UP000269396"/>
    </source>
</evidence>
<dbReference type="STRING" id="31246.A0A183P0U9"/>
<protein>
    <submittedName>
        <fullName evidence="2">Uncharacterized protein</fullName>
    </submittedName>
</protein>